<dbReference type="Pfam" id="PF16113">
    <property type="entry name" value="ECH_2"/>
    <property type="match status" value="1"/>
</dbReference>
<feature type="region of interest" description="Disordered" evidence="4">
    <location>
        <begin position="419"/>
        <end position="444"/>
    </location>
</feature>
<dbReference type="EC" id="3.1.2.4" evidence="2"/>
<dbReference type="GO" id="GO:0006574">
    <property type="term" value="P:L-valine catabolic process"/>
    <property type="evidence" value="ECO:0007669"/>
    <property type="project" value="TreeGrafter"/>
</dbReference>
<accession>B7KPY8</accession>
<dbReference type="InterPro" id="IPR032259">
    <property type="entry name" value="HIBYL-CoA-H"/>
</dbReference>
<sequence length="444" mass="46465">MRSGAVARSALTPHPGVRLRGPRNAPGAKPPGIKPGFETAGIRSGDDAAKESAAVERGMSGGQQALQQGVAQRDVREPSAEPEIVFETRGEAGLITLTRPKALNALTLPMVEAMHRQLRAWAGDARVSRIVVRGSGGRAFCAGGDIRQIQALGKAGRHADVMAFWRGEYWLDAAVKSYPKPYIALIEGIVMGGGVGISLHGDVRVAAENYSFAMPETGIGFFPDVGATYALPRLPGYTGRYLALTGARIGAGDALAVGLATHAARAEDFETIIERLAGGGAIARAFDGLDAPGTETGPLVAERALIDTCFSADTVTEVLARLDAAARDGSAFAGATAATIRTRSPTSLTIALAQMRRGADLSFAEAMLAEYRLCERVMRGHDFYEGVRAVIIDKDNRPAWQPATLDAVDAGAIEAAFGPLDGPEPLFDGSQGPPEAARAAEARP</sequence>
<reference evidence="6 7" key="2">
    <citation type="journal article" date="2012" name="J. Bacteriol.">
        <title>Complete genome sequences of six strains of the genus Methylobacterium.</title>
        <authorList>
            <person name="Marx C.J."/>
            <person name="Bringel F."/>
            <person name="Chistoserdova L."/>
            <person name="Moulin L."/>
            <person name="Farhan Ul Haque M."/>
            <person name="Fleischman D.E."/>
            <person name="Gruffaz C."/>
            <person name="Jourand P."/>
            <person name="Knief C."/>
            <person name="Lee M.C."/>
            <person name="Muller E.E."/>
            <person name="Nadalig T."/>
            <person name="Peyraud R."/>
            <person name="Roselli S."/>
            <person name="Russ L."/>
            <person name="Goodwin L.A."/>
            <person name="Ivanova N."/>
            <person name="Kyrpides N."/>
            <person name="Lajus A."/>
            <person name="Land M.L."/>
            <person name="Medigue C."/>
            <person name="Mikhailova N."/>
            <person name="Nolan M."/>
            <person name="Woyke T."/>
            <person name="Stolyar S."/>
            <person name="Vorholt J.A."/>
            <person name="Vuilleumier S."/>
        </authorList>
    </citation>
    <scope>NUCLEOTIDE SEQUENCE [LARGE SCALE GENOMIC DNA]</scope>
    <source>
        <strain evidence="7">CM4 / NCIMB 13688</strain>
    </source>
</reference>
<feature type="compositionally biased region" description="Basic and acidic residues" evidence="4">
    <location>
        <begin position="44"/>
        <end position="54"/>
    </location>
</feature>
<dbReference type="InterPro" id="IPR029045">
    <property type="entry name" value="ClpP/crotonase-like_dom_sf"/>
</dbReference>
<keyword evidence="6" id="KW-0413">Isomerase</keyword>
<evidence type="ECO:0000259" key="5">
    <source>
        <dbReference type="Pfam" id="PF16113"/>
    </source>
</evidence>
<feature type="region of interest" description="Disordered" evidence="4">
    <location>
        <begin position="1"/>
        <end position="78"/>
    </location>
</feature>
<dbReference type="SUPFAM" id="SSF52096">
    <property type="entry name" value="ClpP/crotonase"/>
    <property type="match status" value="1"/>
</dbReference>
<dbReference type="PANTHER" id="PTHR43176:SF3">
    <property type="entry name" value="3-HYDROXYISOBUTYRYL-COA HYDROLASE, MITOCHONDRIAL"/>
    <property type="match status" value="1"/>
</dbReference>
<evidence type="ECO:0000256" key="1">
    <source>
        <dbReference type="ARBA" id="ARBA00001709"/>
    </source>
</evidence>
<feature type="compositionally biased region" description="Low complexity" evidence="4">
    <location>
        <begin position="62"/>
        <end position="72"/>
    </location>
</feature>
<gene>
    <name evidence="6" type="ordered locus">Mchl_4607</name>
</gene>
<dbReference type="Gene3D" id="3.90.226.10">
    <property type="entry name" value="2-enoyl-CoA Hydratase, Chain A, domain 1"/>
    <property type="match status" value="1"/>
</dbReference>
<feature type="domain" description="Enoyl-CoA hydratase/isomerase" evidence="5">
    <location>
        <begin position="93"/>
        <end position="417"/>
    </location>
</feature>
<organism evidence="6 7">
    <name type="scientific">Methylorubrum extorquens (strain CM4 / NCIMB 13688)</name>
    <name type="common">Methylobacterium extorquens</name>
    <dbReference type="NCBI Taxonomy" id="440085"/>
    <lineage>
        <taxon>Bacteria</taxon>
        <taxon>Pseudomonadati</taxon>
        <taxon>Pseudomonadota</taxon>
        <taxon>Alphaproteobacteria</taxon>
        <taxon>Hyphomicrobiales</taxon>
        <taxon>Methylobacteriaceae</taxon>
        <taxon>Methylorubrum</taxon>
    </lineage>
</organism>
<dbReference type="InterPro" id="IPR045004">
    <property type="entry name" value="ECH_dom"/>
</dbReference>
<evidence type="ECO:0000313" key="6">
    <source>
        <dbReference type="EMBL" id="ACK85381.1"/>
    </source>
</evidence>
<reference evidence="7" key="1">
    <citation type="submission" date="2008-12" db="EMBL/GenBank/DDBJ databases">
        <title>Complete sequence of chromosome of Methylobacterium chloromethanicum CM4.</title>
        <authorList>
            <consortium name="US DOE Joint Genome Institute"/>
            <person name="Lucas S."/>
            <person name="Copeland A."/>
            <person name="Lapidus A."/>
            <person name="Glavina del Rio T."/>
            <person name="Dalin E."/>
            <person name="Tice H."/>
            <person name="Bruce D."/>
            <person name="Goodwin L."/>
            <person name="Pitluck S."/>
            <person name="Chertkov O."/>
            <person name="Brettin T."/>
            <person name="Detter J.C."/>
            <person name="Han C."/>
            <person name="Larimer F."/>
            <person name="Land M."/>
            <person name="Hauser L."/>
            <person name="Kyrpides N."/>
            <person name="Mikhailova N."/>
            <person name="Marx C."/>
            <person name="Richardson P."/>
        </authorList>
    </citation>
    <scope>NUCLEOTIDE SEQUENCE [LARGE SCALE GENOMIC DNA]</scope>
    <source>
        <strain evidence="7">CM4 / NCIMB 13688</strain>
    </source>
</reference>
<dbReference type="AlphaFoldDB" id="B7KPY8"/>
<dbReference type="GO" id="GO:0016853">
    <property type="term" value="F:isomerase activity"/>
    <property type="evidence" value="ECO:0007669"/>
    <property type="project" value="UniProtKB-KW"/>
</dbReference>
<dbReference type="PANTHER" id="PTHR43176">
    <property type="entry name" value="3-HYDROXYISOBUTYRYL-COA HYDROLASE-RELATED"/>
    <property type="match status" value="1"/>
</dbReference>
<comment type="catalytic activity">
    <reaction evidence="1">
        <text>3-hydroxy-2-methylpropanoyl-CoA + H2O = 3-hydroxy-2-methylpropanoate + CoA + H(+)</text>
        <dbReference type="Rhea" id="RHEA:20888"/>
        <dbReference type="ChEBI" id="CHEBI:11805"/>
        <dbReference type="ChEBI" id="CHEBI:15377"/>
        <dbReference type="ChEBI" id="CHEBI:15378"/>
        <dbReference type="ChEBI" id="CHEBI:57287"/>
        <dbReference type="ChEBI" id="CHEBI:57340"/>
        <dbReference type="EC" id="3.1.2.4"/>
    </reaction>
</comment>
<dbReference type="KEGG" id="mch:Mchl_4607"/>
<dbReference type="EMBL" id="CP001298">
    <property type="protein sequence ID" value="ACK85381.1"/>
    <property type="molecule type" value="Genomic_DNA"/>
</dbReference>
<evidence type="ECO:0000313" key="7">
    <source>
        <dbReference type="Proteomes" id="UP000002385"/>
    </source>
</evidence>
<dbReference type="CDD" id="cd06558">
    <property type="entry name" value="crotonase-like"/>
    <property type="match status" value="1"/>
</dbReference>
<dbReference type="GO" id="GO:0003860">
    <property type="term" value="F:3-hydroxyisobutyryl-CoA hydrolase activity"/>
    <property type="evidence" value="ECO:0007669"/>
    <property type="project" value="UniProtKB-EC"/>
</dbReference>
<protein>
    <recommendedName>
        <fullName evidence="2">3-hydroxyisobutyryl-CoA hydrolase</fullName>
        <ecNumber evidence="2">3.1.2.4</ecNumber>
    </recommendedName>
</protein>
<name>B7KPY8_METC4</name>
<dbReference type="Proteomes" id="UP000002385">
    <property type="component" value="Chromosome"/>
</dbReference>
<dbReference type="NCBIfam" id="NF004127">
    <property type="entry name" value="PRK05617.1"/>
    <property type="match status" value="1"/>
</dbReference>
<proteinExistence type="predicted"/>
<evidence type="ECO:0000256" key="2">
    <source>
        <dbReference type="ARBA" id="ARBA00011915"/>
    </source>
</evidence>
<dbReference type="HOGENOM" id="CLU_009834_22_1_5"/>
<keyword evidence="3" id="KW-0378">Hydrolase</keyword>
<evidence type="ECO:0000256" key="4">
    <source>
        <dbReference type="SAM" id="MobiDB-lite"/>
    </source>
</evidence>
<evidence type="ECO:0000256" key="3">
    <source>
        <dbReference type="ARBA" id="ARBA00022801"/>
    </source>
</evidence>